<proteinExistence type="predicted"/>
<gene>
    <name evidence="2" type="ORF">BA011_12795</name>
</gene>
<dbReference type="AlphaFoldDB" id="A0A1B1CA07"/>
<organism evidence="2 3">
    <name type="scientific">Rhizobium leguminosarum</name>
    <dbReference type="NCBI Taxonomy" id="384"/>
    <lineage>
        <taxon>Bacteria</taxon>
        <taxon>Pseudomonadati</taxon>
        <taxon>Pseudomonadota</taxon>
        <taxon>Alphaproteobacteria</taxon>
        <taxon>Hyphomicrobiales</taxon>
        <taxon>Rhizobiaceae</taxon>
        <taxon>Rhizobium/Agrobacterium group</taxon>
        <taxon>Rhizobium</taxon>
    </lineage>
</organism>
<dbReference type="Proteomes" id="UP000092691">
    <property type="component" value="Chromosome"/>
</dbReference>
<evidence type="ECO:0000256" key="1">
    <source>
        <dbReference type="SAM" id="MobiDB-lite"/>
    </source>
</evidence>
<evidence type="ECO:0000313" key="2">
    <source>
        <dbReference type="EMBL" id="ANP86516.1"/>
    </source>
</evidence>
<name>A0A1B1CA07_RHILE</name>
<dbReference type="RefSeq" id="WP_065280747.1">
    <property type="nucleotide sequence ID" value="NZ_CP016286.1"/>
</dbReference>
<protein>
    <submittedName>
        <fullName evidence="2">Uncharacterized protein</fullName>
    </submittedName>
</protein>
<evidence type="ECO:0000313" key="3">
    <source>
        <dbReference type="Proteomes" id="UP000092691"/>
    </source>
</evidence>
<dbReference type="EMBL" id="CP016286">
    <property type="protein sequence ID" value="ANP86516.1"/>
    <property type="molecule type" value="Genomic_DNA"/>
</dbReference>
<feature type="region of interest" description="Disordered" evidence="1">
    <location>
        <begin position="1"/>
        <end position="22"/>
    </location>
</feature>
<accession>A0A1B1CA07</accession>
<sequence length="137" mass="14592">MQNLPGVSAAIPNDKPSKTPSNGAALRLVTIDSLDGRTQAAKEARQLRSAIIRDLTGGDDETALSALKLALVDAVAIATVMINDGNVRWLKGEPISLSEITTLSNARRRDAQLLGLERVARDITDLDSYLASKVITV</sequence>
<reference evidence="2 3" key="1">
    <citation type="submission" date="2016-06" db="EMBL/GenBank/DDBJ databases">
        <title>Microsymbionts genomes from the relict species Vavilovia formosa.</title>
        <authorList>
            <person name="Chirak E."/>
            <person name="Kimeklis A."/>
            <person name="Andronov E."/>
        </authorList>
    </citation>
    <scope>NUCLEOTIDE SEQUENCE [LARGE SCALE GENOMIC DNA]</scope>
    <source>
        <strain evidence="2 3">Vaf10</strain>
    </source>
</reference>